<evidence type="ECO:0000313" key="2">
    <source>
        <dbReference type="EMBL" id="KAF9152607.1"/>
    </source>
</evidence>
<evidence type="ECO:0000313" key="3">
    <source>
        <dbReference type="Proteomes" id="UP000748756"/>
    </source>
</evidence>
<feature type="region of interest" description="Disordered" evidence="1">
    <location>
        <begin position="389"/>
        <end position="412"/>
    </location>
</feature>
<sequence length="546" mass="58343">MVHTLSVSLSTADMVQDLLELIPCCTELRSFALLSAIPTEDLLIRGVIASACNDAHDPLNGSTTPHHLSISSSSSSLTSLALGAHASHTHSHSLSLDPYNSSTTPRAGLQEADDETIMASSTSQSGMLFKLLSQSCSKLEKIWFSGFHPVSVLGAPTDLRPRPTKERCLPTQPPQSLVVEPPVTTDAPLQPRPHGRSLSSNMSSVRDPSMPPVSPVPGINAAVALPASISPVIVAAAINQPHVQSRIHSVQFVNCTLPPQYLLTMIQHSLPNLTRLALTQCWQGNPLTGTFLSSVSKICPGLKEITLHATQNHRDSVTSENLLQLLQGLEGKPKDRDEAHLYHGTVSGHRQRLGAGASLADFPLGTFRKSSSTTAGSARSISTTAATIGSSSFASHPNSNSSSSSSSIADLSLSPLSSPSLTASPYLANDVNNNHNTPNHGPVSNGNHPTQHPSSVTSYYQDTDGSAQPGSDLESISVWFTHSTLDQSIATELANRARHPRLRRVEFGSEDAFDEGEDLIRQLREQRKELSVTWVSYGDTGDDRDD</sequence>
<reference evidence="2" key="1">
    <citation type="journal article" date="2020" name="Fungal Divers.">
        <title>Resolving the Mortierellaceae phylogeny through synthesis of multi-gene phylogenetics and phylogenomics.</title>
        <authorList>
            <person name="Vandepol N."/>
            <person name="Liber J."/>
            <person name="Desiro A."/>
            <person name="Na H."/>
            <person name="Kennedy M."/>
            <person name="Barry K."/>
            <person name="Grigoriev I.V."/>
            <person name="Miller A.N."/>
            <person name="O'Donnell K."/>
            <person name="Stajich J.E."/>
            <person name="Bonito G."/>
        </authorList>
    </citation>
    <scope>NUCLEOTIDE SEQUENCE</scope>
    <source>
        <strain evidence="2">NRRL 6426</strain>
    </source>
</reference>
<dbReference type="Proteomes" id="UP000748756">
    <property type="component" value="Unassembled WGS sequence"/>
</dbReference>
<dbReference type="EMBL" id="JAAAUQ010000232">
    <property type="protein sequence ID" value="KAF9152607.1"/>
    <property type="molecule type" value="Genomic_DNA"/>
</dbReference>
<accession>A0A9P5VCN1</accession>
<protein>
    <submittedName>
        <fullName evidence="2">Uncharacterized protein</fullName>
    </submittedName>
</protein>
<keyword evidence="3" id="KW-1185">Reference proteome</keyword>
<feature type="region of interest" description="Disordered" evidence="1">
    <location>
        <begin position="161"/>
        <end position="211"/>
    </location>
</feature>
<feature type="compositionally biased region" description="Polar residues" evidence="1">
    <location>
        <begin position="442"/>
        <end position="469"/>
    </location>
</feature>
<dbReference type="OrthoDB" id="4080148at2759"/>
<feature type="compositionally biased region" description="Low complexity" evidence="1">
    <location>
        <begin position="424"/>
        <end position="439"/>
    </location>
</feature>
<dbReference type="InterPro" id="IPR032675">
    <property type="entry name" value="LRR_dom_sf"/>
</dbReference>
<organism evidence="2 3">
    <name type="scientific">Linnemannia schmuckeri</name>
    <dbReference type="NCBI Taxonomy" id="64567"/>
    <lineage>
        <taxon>Eukaryota</taxon>
        <taxon>Fungi</taxon>
        <taxon>Fungi incertae sedis</taxon>
        <taxon>Mucoromycota</taxon>
        <taxon>Mortierellomycotina</taxon>
        <taxon>Mortierellomycetes</taxon>
        <taxon>Mortierellales</taxon>
        <taxon>Mortierellaceae</taxon>
        <taxon>Linnemannia</taxon>
    </lineage>
</organism>
<gene>
    <name evidence="2" type="ORF">BG015_005004</name>
</gene>
<name>A0A9P5VCN1_9FUNG</name>
<proteinExistence type="predicted"/>
<dbReference type="Gene3D" id="3.80.10.10">
    <property type="entry name" value="Ribonuclease Inhibitor"/>
    <property type="match status" value="1"/>
</dbReference>
<dbReference type="AlphaFoldDB" id="A0A9P5VCN1"/>
<evidence type="ECO:0000256" key="1">
    <source>
        <dbReference type="SAM" id="MobiDB-lite"/>
    </source>
</evidence>
<comment type="caution">
    <text evidence="2">The sequence shown here is derived from an EMBL/GenBank/DDBJ whole genome shotgun (WGS) entry which is preliminary data.</text>
</comment>
<feature type="compositionally biased region" description="Polar residues" evidence="1">
    <location>
        <begin position="197"/>
        <end position="206"/>
    </location>
</feature>
<feature type="region of interest" description="Disordered" evidence="1">
    <location>
        <begin position="424"/>
        <end position="471"/>
    </location>
</feature>